<sequence>MRNPVLPVKKITTNAYPSYVNTMEASKMPLDKIEKMLTPIQKTRVTEHKTIDIPLSNITNTESKIGRFSPLIEHTEEQPKISEIEMQPPDNKPTMKLEINENLDPETLEKIG</sequence>
<dbReference type="EMBL" id="JWZT01004027">
    <property type="protein sequence ID" value="KII65064.1"/>
    <property type="molecule type" value="Genomic_DNA"/>
</dbReference>
<reference evidence="1 2" key="1">
    <citation type="journal article" date="2014" name="Genome Biol. Evol.">
        <title>The genome of the myxosporean Thelohanellus kitauei shows adaptations to nutrient acquisition within its fish host.</title>
        <authorList>
            <person name="Yang Y."/>
            <person name="Xiong J."/>
            <person name="Zhou Z."/>
            <person name="Huo F."/>
            <person name="Miao W."/>
            <person name="Ran C."/>
            <person name="Liu Y."/>
            <person name="Zhang J."/>
            <person name="Feng J."/>
            <person name="Wang M."/>
            <person name="Wang M."/>
            <person name="Wang L."/>
            <person name="Yao B."/>
        </authorList>
    </citation>
    <scope>NUCLEOTIDE SEQUENCE [LARGE SCALE GENOMIC DNA]</scope>
    <source>
        <strain evidence="1">Wuqing</strain>
    </source>
</reference>
<keyword evidence="2" id="KW-1185">Reference proteome</keyword>
<proteinExistence type="predicted"/>
<comment type="caution">
    <text evidence="1">The sequence shown here is derived from an EMBL/GenBank/DDBJ whole genome shotgun (WGS) entry which is preliminary data.</text>
</comment>
<evidence type="ECO:0000313" key="1">
    <source>
        <dbReference type="EMBL" id="KII65064.1"/>
    </source>
</evidence>
<organism evidence="1 2">
    <name type="scientific">Thelohanellus kitauei</name>
    <name type="common">Myxosporean</name>
    <dbReference type="NCBI Taxonomy" id="669202"/>
    <lineage>
        <taxon>Eukaryota</taxon>
        <taxon>Metazoa</taxon>
        <taxon>Cnidaria</taxon>
        <taxon>Myxozoa</taxon>
        <taxon>Myxosporea</taxon>
        <taxon>Bivalvulida</taxon>
        <taxon>Platysporina</taxon>
        <taxon>Myxobolidae</taxon>
        <taxon>Thelohanellus</taxon>
    </lineage>
</organism>
<dbReference type="AlphaFoldDB" id="A0A0C2II97"/>
<accession>A0A0C2II97</accession>
<dbReference type="Proteomes" id="UP000031668">
    <property type="component" value="Unassembled WGS sequence"/>
</dbReference>
<evidence type="ECO:0000313" key="2">
    <source>
        <dbReference type="Proteomes" id="UP000031668"/>
    </source>
</evidence>
<name>A0A0C2II97_THEKT</name>
<protein>
    <submittedName>
        <fullName evidence="1">Uncharacterized protein</fullName>
    </submittedName>
</protein>
<gene>
    <name evidence="1" type="ORF">RF11_00856</name>
</gene>